<dbReference type="SMART" id="SM00086">
    <property type="entry name" value="PAC"/>
    <property type="match status" value="4"/>
</dbReference>
<dbReference type="CDD" id="cd17546">
    <property type="entry name" value="REC_hyHK_CKI1_RcsC-like"/>
    <property type="match status" value="1"/>
</dbReference>
<evidence type="ECO:0000256" key="9">
    <source>
        <dbReference type="PROSITE-ProRule" id="PRU00169"/>
    </source>
</evidence>
<dbReference type="InterPro" id="IPR011006">
    <property type="entry name" value="CheY-like_superfamily"/>
</dbReference>
<dbReference type="CDD" id="cd00082">
    <property type="entry name" value="HisKA"/>
    <property type="match status" value="1"/>
</dbReference>
<evidence type="ECO:0000256" key="1">
    <source>
        <dbReference type="ARBA" id="ARBA00000085"/>
    </source>
</evidence>
<dbReference type="Gene3D" id="3.40.50.2300">
    <property type="match status" value="1"/>
</dbReference>
<dbReference type="Gene3D" id="1.10.287.130">
    <property type="match status" value="1"/>
</dbReference>
<feature type="domain" description="Histidine kinase" evidence="10">
    <location>
        <begin position="512"/>
        <end position="734"/>
    </location>
</feature>
<evidence type="ECO:0000259" key="12">
    <source>
        <dbReference type="PROSITE" id="PS50112"/>
    </source>
</evidence>
<evidence type="ECO:0000259" key="11">
    <source>
        <dbReference type="PROSITE" id="PS50110"/>
    </source>
</evidence>
<dbReference type="InterPro" id="IPR003594">
    <property type="entry name" value="HATPase_dom"/>
</dbReference>
<evidence type="ECO:0000259" key="10">
    <source>
        <dbReference type="PROSITE" id="PS50109"/>
    </source>
</evidence>
<dbReference type="NCBIfam" id="TIGR00229">
    <property type="entry name" value="sensory_box"/>
    <property type="match status" value="3"/>
</dbReference>
<evidence type="ECO:0000256" key="5">
    <source>
        <dbReference type="ARBA" id="ARBA00022741"/>
    </source>
</evidence>
<dbReference type="PRINTS" id="PR00344">
    <property type="entry name" value="BCTRLSENSOR"/>
</dbReference>
<dbReference type="GO" id="GO:0004673">
    <property type="term" value="F:protein histidine kinase activity"/>
    <property type="evidence" value="ECO:0007669"/>
    <property type="project" value="UniProtKB-EC"/>
</dbReference>
<proteinExistence type="predicted"/>
<keyword evidence="7" id="KW-0067">ATP-binding</keyword>
<dbReference type="InterPro" id="IPR000014">
    <property type="entry name" value="PAS"/>
</dbReference>
<feature type="domain" description="PAS" evidence="12">
    <location>
        <begin position="8"/>
        <end position="64"/>
    </location>
</feature>
<comment type="caution">
    <text evidence="14">The sequence shown here is derived from an EMBL/GenBank/DDBJ whole genome shotgun (WGS) entry which is preliminary data.</text>
</comment>
<dbReference type="InterPro" id="IPR035965">
    <property type="entry name" value="PAS-like_dom_sf"/>
</dbReference>
<dbReference type="PROSITE" id="PS50113">
    <property type="entry name" value="PAC"/>
    <property type="match status" value="2"/>
</dbReference>
<feature type="domain" description="Response regulatory" evidence="11">
    <location>
        <begin position="758"/>
        <end position="877"/>
    </location>
</feature>
<dbReference type="InterPro" id="IPR013655">
    <property type="entry name" value="PAS_fold_3"/>
</dbReference>
<dbReference type="PANTHER" id="PTHR45339">
    <property type="entry name" value="HYBRID SIGNAL TRANSDUCTION HISTIDINE KINASE J"/>
    <property type="match status" value="1"/>
</dbReference>
<dbReference type="InterPro" id="IPR001610">
    <property type="entry name" value="PAC"/>
</dbReference>
<evidence type="ECO:0000256" key="4">
    <source>
        <dbReference type="ARBA" id="ARBA00022679"/>
    </source>
</evidence>
<comment type="catalytic activity">
    <reaction evidence="1">
        <text>ATP + protein L-histidine = ADP + protein N-phospho-L-histidine.</text>
        <dbReference type="EC" id="2.7.13.3"/>
    </reaction>
</comment>
<dbReference type="SUPFAM" id="SSF52172">
    <property type="entry name" value="CheY-like"/>
    <property type="match status" value="1"/>
</dbReference>
<dbReference type="RefSeq" id="WP_236344661.1">
    <property type="nucleotide sequence ID" value="NZ_CAKMMF010000028.1"/>
</dbReference>
<name>A0ABN8GSW3_9BACL</name>
<dbReference type="InterPro" id="IPR000700">
    <property type="entry name" value="PAS-assoc_C"/>
</dbReference>
<dbReference type="PROSITE" id="PS50109">
    <property type="entry name" value="HIS_KIN"/>
    <property type="match status" value="1"/>
</dbReference>
<dbReference type="CDD" id="cd00130">
    <property type="entry name" value="PAS"/>
    <property type="match status" value="3"/>
</dbReference>
<dbReference type="InterPro" id="IPR036890">
    <property type="entry name" value="HATPase_C_sf"/>
</dbReference>
<keyword evidence="3 9" id="KW-0597">Phosphoprotein</keyword>
<evidence type="ECO:0000256" key="2">
    <source>
        <dbReference type="ARBA" id="ARBA00012438"/>
    </source>
</evidence>
<dbReference type="InterPro" id="IPR004358">
    <property type="entry name" value="Sig_transdc_His_kin-like_C"/>
</dbReference>
<keyword evidence="15" id="KW-1185">Reference proteome</keyword>
<dbReference type="Pfam" id="PF08447">
    <property type="entry name" value="PAS_3"/>
    <property type="match status" value="1"/>
</dbReference>
<dbReference type="CDD" id="cd16922">
    <property type="entry name" value="HATPase_EvgS-ArcB-TorS-like"/>
    <property type="match status" value="1"/>
</dbReference>
<keyword evidence="6 14" id="KW-0418">Kinase</keyword>
<dbReference type="SMART" id="SM00091">
    <property type="entry name" value="PAS"/>
    <property type="match status" value="4"/>
</dbReference>
<sequence>MLGLHITNQSFVKQLLANSSHGIAVLTTEGVWMDANPSLCRMLGYTFEELATLCLEDIVHAEDRWTDGMPHKIVEAAMEYGSLESEHVFMHKDGSRVCVSLNSMTIRDEAAGSPVCIILQLTMIQERIELEGRLSRIEEMNQLIIQNSPDIIYQSSADGMILFASPSFHNMLDYSPEELVGKGEEMLYNPEDAELYNNCRLENGTRRQMRMRHRNGYDIWFEVTIKQIKDSCGSMVALVIAKEITERKKYEVFIEEAQRIAQIGSWEWDIIHDEMFLSDQLYLIYNLEGNHSKGRLRQLTDLVPLQARQGFKELIDQALEGEKLSYEFRTSTKDGADQYLHIRGIVSFSDTGFPERMNGTVQDVTERKGVELKLQETIERYTSLKKYNHDAVISLDLDGHIINANQMTLQLTGYQMDELVGRDFSGIIGRKDIKKLLSDSLMDISAEQSIDKIIHKDGHISDVLATIAPIIINAENVGYYIIAKDITEQKQLMIAKEMAEATNKAKSEFLAMMSHEIRTPMNGVIGMTDLLMETTVVDALQREYLEIIRKSGDTLLTIINDILDFSKIDSGKTELIEEPFEIRTCVFEAVDVLAPKAQTKQLDISFSLSPDVPAVLVGDYQRLKQILMNLIGNAIKFTSSGGITVAVSKEESSGNKTRLRFSVKDTGIGISRENVQFLFQPFYQLDNFMTRSSEGTGLGLAICKRLVNLMDGSIWLEQSDEPGSTFVFSVVLKEVERKDIPTQRPLLGETGSAQDVLRILVAEDNRINQLVLIKMLENQGHYVRIAENGEEVIRYATEENFDVIFMDVHMPVMNGLEATAVIKDRYEANNTRCPVIIAVTANALKGDRELCLAAGMDDYISKPINTRVVFDMLEKFFGRVV</sequence>
<dbReference type="InterPro" id="IPR036097">
    <property type="entry name" value="HisK_dim/P_sf"/>
</dbReference>
<dbReference type="EMBL" id="CAKMMF010000028">
    <property type="protein sequence ID" value="CAH1217379.1"/>
    <property type="molecule type" value="Genomic_DNA"/>
</dbReference>
<dbReference type="Gene3D" id="3.30.565.10">
    <property type="entry name" value="Histidine kinase-like ATPase, C-terminal domain"/>
    <property type="match status" value="1"/>
</dbReference>
<feature type="domain" description="PAC" evidence="13">
    <location>
        <begin position="324"/>
        <end position="376"/>
    </location>
</feature>
<evidence type="ECO:0000256" key="7">
    <source>
        <dbReference type="ARBA" id="ARBA00022840"/>
    </source>
</evidence>
<feature type="domain" description="PAS" evidence="12">
    <location>
        <begin position="137"/>
        <end position="208"/>
    </location>
</feature>
<dbReference type="PROSITE" id="PS50110">
    <property type="entry name" value="RESPONSE_REGULATORY"/>
    <property type="match status" value="1"/>
</dbReference>
<evidence type="ECO:0000259" key="13">
    <source>
        <dbReference type="PROSITE" id="PS50113"/>
    </source>
</evidence>
<dbReference type="SUPFAM" id="SSF47384">
    <property type="entry name" value="Homodimeric domain of signal transducing histidine kinase"/>
    <property type="match status" value="1"/>
</dbReference>
<dbReference type="Pfam" id="PF00512">
    <property type="entry name" value="HisKA"/>
    <property type="match status" value="1"/>
</dbReference>
<dbReference type="Proteomes" id="UP000838686">
    <property type="component" value="Unassembled WGS sequence"/>
</dbReference>
<dbReference type="PANTHER" id="PTHR45339:SF1">
    <property type="entry name" value="HYBRID SIGNAL TRANSDUCTION HISTIDINE KINASE J"/>
    <property type="match status" value="1"/>
</dbReference>
<keyword evidence="4 14" id="KW-0808">Transferase</keyword>
<evidence type="ECO:0000256" key="6">
    <source>
        <dbReference type="ARBA" id="ARBA00022777"/>
    </source>
</evidence>
<dbReference type="InterPro" id="IPR003661">
    <property type="entry name" value="HisK_dim/P_dom"/>
</dbReference>
<keyword evidence="8" id="KW-0902">Two-component regulatory system</keyword>
<dbReference type="SMART" id="SM00388">
    <property type="entry name" value="HisKA"/>
    <property type="match status" value="1"/>
</dbReference>
<dbReference type="PROSITE" id="PS50112">
    <property type="entry name" value="PAS"/>
    <property type="match status" value="3"/>
</dbReference>
<evidence type="ECO:0000313" key="14">
    <source>
        <dbReference type="EMBL" id="CAH1217379.1"/>
    </source>
</evidence>
<dbReference type="Pfam" id="PF13426">
    <property type="entry name" value="PAS_9"/>
    <property type="match status" value="2"/>
</dbReference>
<dbReference type="SMART" id="SM00387">
    <property type="entry name" value="HATPase_c"/>
    <property type="match status" value="1"/>
</dbReference>
<reference evidence="14" key="1">
    <citation type="submission" date="2022-01" db="EMBL/GenBank/DDBJ databases">
        <authorList>
            <person name="Criscuolo A."/>
        </authorList>
    </citation>
    <scope>NUCLEOTIDE SEQUENCE</scope>
    <source>
        <strain evidence="14">CIP111893</strain>
    </source>
</reference>
<organism evidence="14 15">
    <name type="scientific">Paenibacillus plantiphilus</name>
    <dbReference type="NCBI Taxonomy" id="2905650"/>
    <lineage>
        <taxon>Bacteria</taxon>
        <taxon>Bacillati</taxon>
        <taxon>Bacillota</taxon>
        <taxon>Bacilli</taxon>
        <taxon>Bacillales</taxon>
        <taxon>Paenibacillaceae</taxon>
        <taxon>Paenibacillus</taxon>
    </lineage>
</organism>
<gene>
    <name evidence="14" type="primary">rcsC_19</name>
    <name evidence="14" type="ORF">PAECIP111893_04267</name>
</gene>
<dbReference type="InterPro" id="IPR005467">
    <property type="entry name" value="His_kinase_dom"/>
</dbReference>
<dbReference type="Pfam" id="PF00072">
    <property type="entry name" value="Response_reg"/>
    <property type="match status" value="1"/>
</dbReference>
<dbReference type="InterPro" id="IPR001789">
    <property type="entry name" value="Sig_transdc_resp-reg_receiver"/>
</dbReference>
<feature type="domain" description="PAC" evidence="13">
    <location>
        <begin position="205"/>
        <end position="256"/>
    </location>
</feature>
<dbReference type="SMART" id="SM00448">
    <property type="entry name" value="REC"/>
    <property type="match status" value="1"/>
</dbReference>
<dbReference type="Gene3D" id="2.10.70.100">
    <property type="match status" value="1"/>
</dbReference>
<feature type="modified residue" description="4-aspartylphosphate" evidence="9">
    <location>
        <position position="807"/>
    </location>
</feature>
<evidence type="ECO:0000256" key="8">
    <source>
        <dbReference type="ARBA" id="ARBA00023012"/>
    </source>
</evidence>
<feature type="domain" description="PAS" evidence="12">
    <location>
        <begin position="377"/>
        <end position="457"/>
    </location>
</feature>
<accession>A0ABN8GSW3</accession>
<dbReference type="Gene3D" id="3.30.450.20">
    <property type="entry name" value="PAS domain"/>
    <property type="match status" value="4"/>
</dbReference>
<dbReference type="EC" id="2.7.13.3" evidence="2"/>
<keyword evidence="5" id="KW-0547">Nucleotide-binding</keyword>
<protein>
    <recommendedName>
        <fullName evidence="2">histidine kinase</fullName>
        <ecNumber evidence="2">2.7.13.3</ecNumber>
    </recommendedName>
</protein>
<dbReference type="SUPFAM" id="SSF55785">
    <property type="entry name" value="PYP-like sensor domain (PAS domain)"/>
    <property type="match status" value="4"/>
</dbReference>
<evidence type="ECO:0000313" key="15">
    <source>
        <dbReference type="Proteomes" id="UP000838686"/>
    </source>
</evidence>
<evidence type="ECO:0000256" key="3">
    <source>
        <dbReference type="ARBA" id="ARBA00022553"/>
    </source>
</evidence>
<dbReference type="Pfam" id="PF02518">
    <property type="entry name" value="HATPase_c"/>
    <property type="match status" value="1"/>
</dbReference>
<dbReference type="SUPFAM" id="SSF55874">
    <property type="entry name" value="ATPase domain of HSP90 chaperone/DNA topoisomerase II/histidine kinase"/>
    <property type="match status" value="1"/>
</dbReference>